<dbReference type="GO" id="GO:0010468">
    <property type="term" value="P:regulation of gene expression"/>
    <property type="evidence" value="ECO:0007669"/>
    <property type="project" value="TreeGrafter"/>
</dbReference>
<evidence type="ECO:0000256" key="3">
    <source>
        <dbReference type="ARBA" id="ARBA00022759"/>
    </source>
</evidence>
<dbReference type="GO" id="GO:0004525">
    <property type="term" value="F:ribonuclease III activity"/>
    <property type="evidence" value="ECO:0007669"/>
    <property type="project" value="InterPro"/>
</dbReference>
<dbReference type="InterPro" id="IPR000999">
    <property type="entry name" value="RNase_III_dom"/>
</dbReference>
<gene>
    <name evidence="7" type="ORF">CVIRNUC_004318</name>
</gene>
<dbReference type="PANTHER" id="PTHR11207:SF0">
    <property type="entry name" value="RIBONUCLEASE 3"/>
    <property type="match status" value="1"/>
</dbReference>
<dbReference type="InterPro" id="IPR011907">
    <property type="entry name" value="RNase_III"/>
</dbReference>
<dbReference type="Pfam" id="PF00035">
    <property type="entry name" value="dsrm"/>
    <property type="match status" value="1"/>
</dbReference>
<dbReference type="GO" id="GO:0003725">
    <property type="term" value="F:double-stranded RNA binding"/>
    <property type="evidence" value="ECO:0007669"/>
    <property type="project" value="TreeGrafter"/>
</dbReference>
<dbReference type="Proteomes" id="UP001314263">
    <property type="component" value="Unassembled WGS sequence"/>
</dbReference>
<dbReference type="Gene3D" id="3.30.160.20">
    <property type="match status" value="1"/>
</dbReference>
<organism evidence="7 8">
    <name type="scientific">Coccomyxa viridis</name>
    <dbReference type="NCBI Taxonomy" id="1274662"/>
    <lineage>
        <taxon>Eukaryota</taxon>
        <taxon>Viridiplantae</taxon>
        <taxon>Chlorophyta</taxon>
        <taxon>core chlorophytes</taxon>
        <taxon>Trebouxiophyceae</taxon>
        <taxon>Trebouxiophyceae incertae sedis</taxon>
        <taxon>Coccomyxaceae</taxon>
        <taxon>Coccomyxa</taxon>
    </lineage>
</organism>
<proteinExistence type="inferred from homology"/>
<dbReference type="AlphaFoldDB" id="A0AAV1I1H4"/>
<dbReference type="Pfam" id="PF00636">
    <property type="entry name" value="Ribonuclease_3"/>
    <property type="match status" value="1"/>
</dbReference>
<dbReference type="Gene3D" id="1.10.1520.10">
    <property type="entry name" value="Ribonuclease III domain"/>
    <property type="match status" value="1"/>
</dbReference>
<comment type="caution">
    <text evidence="7">The sequence shown here is derived from an EMBL/GenBank/DDBJ whole genome shotgun (WGS) entry which is preliminary data.</text>
</comment>
<evidence type="ECO:0000256" key="1">
    <source>
        <dbReference type="ARBA" id="ARBA00010183"/>
    </source>
</evidence>
<keyword evidence="5" id="KW-0694">RNA-binding</keyword>
<evidence type="ECO:0000313" key="7">
    <source>
        <dbReference type="EMBL" id="CAK0775903.1"/>
    </source>
</evidence>
<dbReference type="InterPro" id="IPR036389">
    <property type="entry name" value="RNase_III_sf"/>
</dbReference>
<keyword evidence="4" id="KW-0378">Hydrolase</keyword>
<dbReference type="CDD" id="cd00593">
    <property type="entry name" value="RIBOc"/>
    <property type="match status" value="1"/>
</dbReference>
<dbReference type="SUPFAM" id="SSF69065">
    <property type="entry name" value="RNase III domain-like"/>
    <property type="match status" value="1"/>
</dbReference>
<dbReference type="InterPro" id="IPR014720">
    <property type="entry name" value="dsRBD_dom"/>
</dbReference>
<dbReference type="PROSITE" id="PS00517">
    <property type="entry name" value="RNASE_3_1"/>
    <property type="match status" value="1"/>
</dbReference>
<evidence type="ECO:0000259" key="6">
    <source>
        <dbReference type="PROSITE" id="PS50142"/>
    </source>
</evidence>
<evidence type="ECO:0000256" key="2">
    <source>
        <dbReference type="ARBA" id="ARBA00022722"/>
    </source>
</evidence>
<comment type="similarity">
    <text evidence="1">Belongs to the ribonuclease III family.</text>
</comment>
<dbReference type="GO" id="GO:0006364">
    <property type="term" value="P:rRNA processing"/>
    <property type="evidence" value="ECO:0007669"/>
    <property type="project" value="InterPro"/>
</dbReference>
<reference evidence="7 8" key="1">
    <citation type="submission" date="2023-10" db="EMBL/GenBank/DDBJ databases">
        <authorList>
            <person name="Maclean D."/>
            <person name="Macfadyen A."/>
        </authorList>
    </citation>
    <scope>NUCLEOTIDE SEQUENCE [LARGE SCALE GENOMIC DNA]</scope>
</reference>
<dbReference type="PANTHER" id="PTHR11207">
    <property type="entry name" value="RIBONUCLEASE III"/>
    <property type="match status" value="1"/>
</dbReference>
<dbReference type="EMBL" id="CAUYUE010000005">
    <property type="protein sequence ID" value="CAK0775903.1"/>
    <property type="molecule type" value="Genomic_DNA"/>
</dbReference>
<dbReference type="HAMAP" id="MF_00104">
    <property type="entry name" value="RNase_III"/>
    <property type="match status" value="1"/>
</dbReference>
<sequence length="350" mass="39367">MPAVTAVTDAYGISEVHVRAPGRDTIRKRFPRTQDAPGQVDTQHLAQIPYNIRNKLISVDDVFAIFARVGMKVTVQNLALYQQAFVHKSYIQAALQWEGDESAVGRYGCTDHDFERCVPALQREGYLPPEYDLGSMVPLQDSCGETLEFVGDAVCGLSVGTYLKTRYPEENEGFLTRLRTRLVCGSKLGEFAERIGLAEHVVMSRYVEIVNCGRKNHKVLEDFFENFVGALFEDSGMNFTVCHEFIIRVVERYADLVDMIAHENNHKDTLLRFFQKHFNGAFPVYKEIAVDVDQNGIKTYTCGVISADNPDHVIATGTDRKKRTAEQECSRKALEYFGVGPEDMNRSSAA</sequence>
<dbReference type="PROSITE" id="PS50142">
    <property type="entry name" value="RNASE_3_2"/>
    <property type="match status" value="1"/>
</dbReference>
<keyword evidence="2" id="KW-0540">Nuclease</keyword>
<keyword evidence="3" id="KW-0255">Endonuclease</keyword>
<name>A0AAV1I1H4_9CHLO</name>
<protein>
    <recommendedName>
        <fullName evidence="6">RNase III domain-containing protein</fullName>
    </recommendedName>
</protein>
<dbReference type="SMART" id="SM00535">
    <property type="entry name" value="RIBOc"/>
    <property type="match status" value="1"/>
</dbReference>
<evidence type="ECO:0000256" key="4">
    <source>
        <dbReference type="ARBA" id="ARBA00022801"/>
    </source>
</evidence>
<evidence type="ECO:0000313" key="8">
    <source>
        <dbReference type="Proteomes" id="UP001314263"/>
    </source>
</evidence>
<dbReference type="GO" id="GO:0005634">
    <property type="term" value="C:nucleus"/>
    <property type="evidence" value="ECO:0007669"/>
    <property type="project" value="TreeGrafter"/>
</dbReference>
<evidence type="ECO:0000256" key="5">
    <source>
        <dbReference type="ARBA" id="ARBA00022884"/>
    </source>
</evidence>
<keyword evidence="8" id="KW-1185">Reference proteome</keyword>
<accession>A0AAV1I1H4</accession>
<dbReference type="SUPFAM" id="SSF54768">
    <property type="entry name" value="dsRNA-binding domain-like"/>
    <property type="match status" value="1"/>
</dbReference>
<feature type="domain" description="RNase III" evidence="6">
    <location>
        <begin position="62"/>
        <end position="236"/>
    </location>
</feature>